<dbReference type="Pfam" id="PF00067">
    <property type="entry name" value="p450"/>
    <property type="match status" value="1"/>
</dbReference>
<dbReference type="PROSITE" id="PS00086">
    <property type="entry name" value="CYTOCHROME_P450"/>
    <property type="match status" value="1"/>
</dbReference>
<evidence type="ECO:0000313" key="7">
    <source>
        <dbReference type="EMBL" id="GMN58599.1"/>
    </source>
</evidence>
<keyword evidence="4 5" id="KW-0349">Heme</keyword>
<dbReference type="Proteomes" id="UP001187192">
    <property type="component" value="Unassembled WGS sequence"/>
</dbReference>
<dbReference type="CDD" id="cd11072">
    <property type="entry name" value="CYP71-like"/>
    <property type="match status" value="1"/>
</dbReference>
<sequence length="509" mass="57435">MLNRSWFVSALPVPIVIFTSIFFIKRILFSTPSKPHKNFPPSPPTFPVLGNLHQLGLFPHRSLRRLAQLHGPLILLHFGSRPVVVASSAAAAADIMKTHDLVFSNRPKMKISHKLLYQARDISTAPYGEYWRQMRSVCVLQLLSAKRVHSFRNVREEETALLLEIIGDQSSSSFPVNLSGMFGTLANDIICRVVLGRKYGGEGEVGGFKELLGEFMRLLGSFSVGDFIPWLWWVNSINGLDSRVERVAEAFDEFLDRVVDQHLEDSRKFIKGEEGKDFVDVLLGIQEDSEKDGFSMDRDSIKAVILDMFVGGTDTTYTVLEWAMAELLRHPRILKKLQDEVTEVSKGKPDISESDLDKMPYLKAVIKETLRLYPPIPLLAPRESSQDAKIKGLDIPAETMVIVNAWAIGRDRELWDEPEEFRPERFLNSAVDFKGNDGFQLIPFGGGRRSCPGVLFAMTTNELVLANLVHRFDWALPHGTKIEDLDMTECIGLIIHRKVPLLAIPTPRF</sequence>
<keyword evidence="6" id="KW-0812">Transmembrane</keyword>
<dbReference type="Gramene" id="FCD_00013143-RA">
    <property type="protein sequence ID" value="FCD_00013143-RA:cds"/>
    <property type="gene ID" value="FCD_00013143"/>
</dbReference>
<evidence type="ECO:0000256" key="3">
    <source>
        <dbReference type="ARBA" id="ARBA00023004"/>
    </source>
</evidence>
<feature type="transmembrane region" description="Helical" evidence="6">
    <location>
        <begin position="6"/>
        <end position="24"/>
    </location>
</feature>
<comment type="cofactor">
    <cofactor evidence="4">
        <name>heme</name>
        <dbReference type="ChEBI" id="CHEBI:30413"/>
    </cofactor>
</comment>
<dbReference type="SUPFAM" id="SSF48264">
    <property type="entry name" value="Cytochrome P450"/>
    <property type="match status" value="1"/>
</dbReference>
<dbReference type="InterPro" id="IPR001128">
    <property type="entry name" value="Cyt_P450"/>
</dbReference>
<name>A0AA88DNF4_FICCA</name>
<dbReference type="InterPro" id="IPR036396">
    <property type="entry name" value="Cyt_P450_sf"/>
</dbReference>
<keyword evidence="5" id="KW-0560">Oxidoreductase</keyword>
<gene>
    <name evidence="7" type="ORF">TIFTF001_027699</name>
</gene>
<dbReference type="PRINTS" id="PR00463">
    <property type="entry name" value="EP450I"/>
</dbReference>
<dbReference type="InterPro" id="IPR017972">
    <property type="entry name" value="Cyt_P450_CS"/>
</dbReference>
<evidence type="ECO:0000313" key="8">
    <source>
        <dbReference type="Proteomes" id="UP001187192"/>
    </source>
</evidence>
<protein>
    <recommendedName>
        <fullName evidence="9">Cytochrome P450</fullName>
    </recommendedName>
</protein>
<evidence type="ECO:0000256" key="6">
    <source>
        <dbReference type="SAM" id="Phobius"/>
    </source>
</evidence>
<keyword evidence="3 4" id="KW-0408">Iron</keyword>
<dbReference type="InterPro" id="IPR002401">
    <property type="entry name" value="Cyt_P450_E_grp-I"/>
</dbReference>
<dbReference type="AlphaFoldDB" id="A0AA88DNF4"/>
<evidence type="ECO:0000256" key="1">
    <source>
        <dbReference type="ARBA" id="ARBA00010617"/>
    </source>
</evidence>
<evidence type="ECO:0000256" key="5">
    <source>
        <dbReference type="RuleBase" id="RU000461"/>
    </source>
</evidence>
<organism evidence="7 8">
    <name type="scientific">Ficus carica</name>
    <name type="common">Common fig</name>
    <dbReference type="NCBI Taxonomy" id="3494"/>
    <lineage>
        <taxon>Eukaryota</taxon>
        <taxon>Viridiplantae</taxon>
        <taxon>Streptophyta</taxon>
        <taxon>Embryophyta</taxon>
        <taxon>Tracheophyta</taxon>
        <taxon>Spermatophyta</taxon>
        <taxon>Magnoliopsida</taxon>
        <taxon>eudicotyledons</taxon>
        <taxon>Gunneridae</taxon>
        <taxon>Pentapetalae</taxon>
        <taxon>rosids</taxon>
        <taxon>fabids</taxon>
        <taxon>Rosales</taxon>
        <taxon>Moraceae</taxon>
        <taxon>Ficeae</taxon>
        <taxon>Ficus</taxon>
    </lineage>
</organism>
<keyword evidence="2 4" id="KW-0479">Metal-binding</keyword>
<dbReference type="PANTHER" id="PTHR47955">
    <property type="entry name" value="CYTOCHROME P450 FAMILY 71 PROTEIN"/>
    <property type="match status" value="1"/>
</dbReference>
<accession>A0AA88DNF4</accession>
<dbReference type="GO" id="GO:0004497">
    <property type="term" value="F:monooxygenase activity"/>
    <property type="evidence" value="ECO:0007669"/>
    <property type="project" value="UniProtKB-KW"/>
</dbReference>
<evidence type="ECO:0000256" key="4">
    <source>
        <dbReference type="PIRSR" id="PIRSR602401-1"/>
    </source>
</evidence>
<dbReference type="EMBL" id="BTGU01000079">
    <property type="protein sequence ID" value="GMN58599.1"/>
    <property type="molecule type" value="Genomic_DNA"/>
</dbReference>
<comment type="similarity">
    <text evidence="1 5">Belongs to the cytochrome P450 family.</text>
</comment>
<dbReference type="PRINTS" id="PR00385">
    <property type="entry name" value="P450"/>
</dbReference>
<reference evidence="7" key="1">
    <citation type="submission" date="2023-07" db="EMBL/GenBank/DDBJ databases">
        <title>draft genome sequence of fig (Ficus carica).</title>
        <authorList>
            <person name="Takahashi T."/>
            <person name="Nishimura K."/>
        </authorList>
    </citation>
    <scope>NUCLEOTIDE SEQUENCE</scope>
</reference>
<dbReference type="GO" id="GO:0016705">
    <property type="term" value="F:oxidoreductase activity, acting on paired donors, with incorporation or reduction of molecular oxygen"/>
    <property type="evidence" value="ECO:0007669"/>
    <property type="project" value="InterPro"/>
</dbReference>
<evidence type="ECO:0008006" key="9">
    <source>
        <dbReference type="Google" id="ProtNLM"/>
    </source>
</evidence>
<proteinExistence type="inferred from homology"/>
<keyword evidence="8" id="KW-1185">Reference proteome</keyword>
<evidence type="ECO:0000256" key="2">
    <source>
        <dbReference type="ARBA" id="ARBA00022723"/>
    </source>
</evidence>
<keyword evidence="6" id="KW-1133">Transmembrane helix</keyword>
<keyword evidence="5" id="KW-0503">Monooxygenase</keyword>
<dbReference type="GO" id="GO:0020037">
    <property type="term" value="F:heme binding"/>
    <property type="evidence" value="ECO:0007669"/>
    <property type="project" value="InterPro"/>
</dbReference>
<keyword evidence="6" id="KW-0472">Membrane</keyword>
<dbReference type="GO" id="GO:0005506">
    <property type="term" value="F:iron ion binding"/>
    <property type="evidence" value="ECO:0007669"/>
    <property type="project" value="InterPro"/>
</dbReference>
<dbReference type="PANTHER" id="PTHR47955:SF15">
    <property type="entry name" value="CYTOCHROME P450 71A2-LIKE"/>
    <property type="match status" value="1"/>
</dbReference>
<dbReference type="FunFam" id="1.10.630.10:FF:000011">
    <property type="entry name" value="Cytochrome P450 83B1"/>
    <property type="match status" value="1"/>
</dbReference>
<dbReference type="Gene3D" id="1.10.630.10">
    <property type="entry name" value="Cytochrome P450"/>
    <property type="match status" value="1"/>
</dbReference>
<comment type="caution">
    <text evidence="7">The sequence shown here is derived from an EMBL/GenBank/DDBJ whole genome shotgun (WGS) entry which is preliminary data.</text>
</comment>
<feature type="binding site" description="axial binding residue" evidence="4">
    <location>
        <position position="451"/>
    </location>
    <ligand>
        <name>heme</name>
        <dbReference type="ChEBI" id="CHEBI:30413"/>
    </ligand>
    <ligandPart>
        <name>Fe</name>
        <dbReference type="ChEBI" id="CHEBI:18248"/>
    </ligandPart>
</feature>